<accession>A0A1S7UJI5</accession>
<organism evidence="1">
    <name type="scientific">Rosellinia necatrix</name>
    <name type="common">White root-rot fungus</name>
    <dbReference type="NCBI Taxonomy" id="77044"/>
    <lineage>
        <taxon>Eukaryota</taxon>
        <taxon>Fungi</taxon>
        <taxon>Dikarya</taxon>
        <taxon>Ascomycota</taxon>
        <taxon>Pezizomycotina</taxon>
        <taxon>Sordariomycetes</taxon>
        <taxon>Xylariomycetidae</taxon>
        <taxon>Xylariales</taxon>
        <taxon>Xylariaceae</taxon>
        <taxon>Rosellinia</taxon>
    </lineage>
</organism>
<gene>
    <name evidence="1" type="ORF">SAMD00023353_0202150</name>
</gene>
<sequence>MKYQLQAHDQKIKAASSACEAAQATIQQLRTYWQDGSLEMTRGQFQGDMKRQDQELGALFVERAHLRTSRFELAAREVDAEMWNKYAHAEDWAYIDQLVSRI</sequence>
<keyword evidence="2" id="KW-1185">Reference proteome</keyword>
<reference evidence="1" key="1">
    <citation type="submission" date="2016-03" db="EMBL/GenBank/DDBJ databases">
        <title>Draft genome sequence of Rosellinia necatrix.</title>
        <authorList>
            <person name="Kanematsu S."/>
        </authorList>
    </citation>
    <scope>NUCLEOTIDE SEQUENCE [LARGE SCALE GENOMIC DNA]</scope>
    <source>
        <strain evidence="1">W97</strain>
    </source>
</reference>
<dbReference type="STRING" id="77044.A0A1S7UJI5"/>
<name>A0A1S7UJI5_ROSNE</name>
<protein>
    <submittedName>
        <fullName evidence="1">Uncharacterized protein</fullName>
    </submittedName>
</protein>
<evidence type="ECO:0000313" key="2">
    <source>
        <dbReference type="Proteomes" id="UP000054516"/>
    </source>
</evidence>
<dbReference type="EMBL" id="DF977447">
    <property type="protein sequence ID" value="GAP83428.1"/>
    <property type="molecule type" value="Genomic_DNA"/>
</dbReference>
<dbReference type="Proteomes" id="UP000054516">
    <property type="component" value="Unassembled WGS sequence"/>
</dbReference>
<dbReference type="AlphaFoldDB" id="A0A1S7UJI5"/>
<dbReference type="OrthoDB" id="5386595at2759"/>
<proteinExistence type="predicted"/>
<evidence type="ECO:0000313" key="1">
    <source>
        <dbReference type="EMBL" id="GAP83428.1"/>
    </source>
</evidence>